<accession>A0A8H5I4H0</accession>
<protein>
    <submittedName>
        <fullName evidence="2">Uncharacterized protein</fullName>
    </submittedName>
</protein>
<evidence type="ECO:0000313" key="2">
    <source>
        <dbReference type="EMBL" id="KAF5530252.1"/>
    </source>
</evidence>
<proteinExistence type="predicted"/>
<reference evidence="2 3" key="1">
    <citation type="submission" date="2020-05" db="EMBL/GenBank/DDBJ databases">
        <title>Identification and distribution of gene clusters putatively required for synthesis of sphingolipid metabolism inhibitors in phylogenetically diverse species of the filamentous fungus Fusarium.</title>
        <authorList>
            <person name="Kim H.-S."/>
            <person name="Busman M."/>
            <person name="Brown D.W."/>
            <person name="Divon H."/>
            <person name="Uhlig S."/>
            <person name="Proctor R.H."/>
        </authorList>
    </citation>
    <scope>NUCLEOTIDE SEQUENCE [LARGE SCALE GENOMIC DNA]</scope>
    <source>
        <strain evidence="2 3">NRRL 25196</strain>
    </source>
</reference>
<feature type="transmembrane region" description="Helical" evidence="1">
    <location>
        <begin position="133"/>
        <end position="156"/>
    </location>
</feature>
<evidence type="ECO:0000313" key="3">
    <source>
        <dbReference type="Proteomes" id="UP000574317"/>
    </source>
</evidence>
<keyword evidence="3" id="KW-1185">Reference proteome</keyword>
<evidence type="ECO:0000256" key="1">
    <source>
        <dbReference type="SAM" id="Phobius"/>
    </source>
</evidence>
<sequence>MSNSYLPASFTGILSWPVRRDDAPESNSDRILTMGIVGGIILLFIVPPTWWFIARTVRLRRARLKGKDVEQGAQVQGHHQSSMFRAVYNYSYLHYFTLITDHSSTHHTMAISNLLTPLSLVRRKEVEELPDAYTTYIILGICSGITLFVMIVWSINAPEAHHGTIPRDVRDTPPSAQYHHLLQSKLGIIMCYFIRRRRVPDEEAIELIETKPNLERGMLVEIISIYRDGIEIYTRHKSPASPRLYYHPSLKDPEQAHMYLRDVPIPPKRPIDDLRQELAAGLRWIYGSQQ</sequence>
<name>A0A8H5I4H0_9HYPO</name>
<dbReference type="AlphaFoldDB" id="A0A8H5I4H0"/>
<comment type="caution">
    <text evidence="2">The sequence shown here is derived from an EMBL/GenBank/DDBJ whole genome shotgun (WGS) entry which is preliminary data.</text>
</comment>
<gene>
    <name evidence="2" type="ORF">FNAPI_13612</name>
</gene>
<dbReference type="EMBL" id="JAAOAO010000901">
    <property type="protein sequence ID" value="KAF5530252.1"/>
    <property type="molecule type" value="Genomic_DNA"/>
</dbReference>
<dbReference type="Proteomes" id="UP000574317">
    <property type="component" value="Unassembled WGS sequence"/>
</dbReference>
<organism evidence="2 3">
    <name type="scientific">Fusarium napiforme</name>
    <dbReference type="NCBI Taxonomy" id="42672"/>
    <lineage>
        <taxon>Eukaryota</taxon>
        <taxon>Fungi</taxon>
        <taxon>Dikarya</taxon>
        <taxon>Ascomycota</taxon>
        <taxon>Pezizomycotina</taxon>
        <taxon>Sordariomycetes</taxon>
        <taxon>Hypocreomycetidae</taxon>
        <taxon>Hypocreales</taxon>
        <taxon>Nectriaceae</taxon>
        <taxon>Fusarium</taxon>
        <taxon>Fusarium fujikuroi species complex</taxon>
    </lineage>
</organism>
<keyword evidence="1" id="KW-0472">Membrane</keyword>
<feature type="transmembrane region" description="Helical" evidence="1">
    <location>
        <begin position="30"/>
        <end position="53"/>
    </location>
</feature>
<keyword evidence="1" id="KW-1133">Transmembrane helix</keyword>
<keyword evidence="1" id="KW-0812">Transmembrane</keyword>